<evidence type="ECO:0000313" key="4">
    <source>
        <dbReference type="EMBL" id="TWT98224.1"/>
    </source>
</evidence>
<dbReference type="PANTHER" id="PTHR24138:SF12">
    <property type="entry name" value="PATATIN FAMILY PROTEIN"/>
    <property type="match status" value="1"/>
</dbReference>
<feature type="short sequence motif" description="DGA/G" evidence="2">
    <location>
        <begin position="176"/>
        <end position="178"/>
    </location>
</feature>
<comment type="caution">
    <text evidence="4">The sequence shown here is derived from an EMBL/GenBank/DDBJ whole genome shotgun (WGS) entry which is preliminary data.</text>
</comment>
<evidence type="ECO:0000256" key="2">
    <source>
        <dbReference type="PROSITE-ProRule" id="PRU01161"/>
    </source>
</evidence>
<dbReference type="SUPFAM" id="SSF52151">
    <property type="entry name" value="FabD/lysophospholipase-like"/>
    <property type="match status" value="1"/>
</dbReference>
<accession>A0A5C6AE23</accession>
<feature type="short sequence motif" description="GXSXG" evidence="2">
    <location>
        <begin position="44"/>
        <end position="48"/>
    </location>
</feature>
<reference evidence="4 5" key="1">
    <citation type="submission" date="2019-02" db="EMBL/GenBank/DDBJ databases">
        <title>Deep-cultivation of Planctomycetes and their phenomic and genomic characterization uncovers novel biology.</title>
        <authorList>
            <person name="Wiegand S."/>
            <person name="Jogler M."/>
            <person name="Boedeker C."/>
            <person name="Pinto D."/>
            <person name="Vollmers J."/>
            <person name="Rivas-Marin E."/>
            <person name="Kohn T."/>
            <person name="Peeters S.H."/>
            <person name="Heuer A."/>
            <person name="Rast P."/>
            <person name="Oberbeckmann S."/>
            <person name="Bunk B."/>
            <person name="Jeske O."/>
            <person name="Meyerdierks A."/>
            <person name="Storesund J.E."/>
            <person name="Kallscheuer N."/>
            <person name="Luecker S."/>
            <person name="Lage O.M."/>
            <person name="Pohl T."/>
            <person name="Merkel B.J."/>
            <person name="Hornburger P."/>
            <person name="Mueller R.-W."/>
            <person name="Bruemmer F."/>
            <person name="Labrenz M."/>
            <person name="Spormann A.M."/>
            <person name="Op Den Camp H."/>
            <person name="Overmann J."/>
            <person name="Amann R."/>
            <person name="Jetten M.S.M."/>
            <person name="Mascher T."/>
            <person name="Medema M.H."/>
            <person name="Devos D.P."/>
            <person name="Kaster A.-K."/>
            <person name="Ovreas L."/>
            <person name="Rohde M."/>
            <person name="Galperin M.Y."/>
            <person name="Jogler C."/>
        </authorList>
    </citation>
    <scope>NUCLEOTIDE SEQUENCE [LARGE SCALE GENOMIC DNA]</scope>
    <source>
        <strain evidence="4 5">Pla52n</strain>
    </source>
</reference>
<dbReference type="GO" id="GO:0016787">
    <property type="term" value="F:hydrolase activity"/>
    <property type="evidence" value="ECO:0007669"/>
    <property type="project" value="UniProtKB-UniRule"/>
</dbReference>
<gene>
    <name evidence="4" type="ORF">Pla52n_47340</name>
</gene>
<dbReference type="Pfam" id="PF01734">
    <property type="entry name" value="Patatin"/>
    <property type="match status" value="1"/>
</dbReference>
<feature type="active site" description="Proton acceptor" evidence="2">
    <location>
        <position position="176"/>
    </location>
</feature>
<dbReference type="InterPro" id="IPR047156">
    <property type="entry name" value="Teg/CotR/CapV-like"/>
</dbReference>
<keyword evidence="1 2" id="KW-0443">Lipid metabolism</keyword>
<dbReference type="InterPro" id="IPR016035">
    <property type="entry name" value="Acyl_Trfase/lysoPLipase"/>
</dbReference>
<dbReference type="PROSITE" id="PS51635">
    <property type="entry name" value="PNPLA"/>
    <property type="match status" value="1"/>
</dbReference>
<evidence type="ECO:0000256" key="1">
    <source>
        <dbReference type="ARBA" id="ARBA00023098"/>
    </source>
</evidence>
<dbReference type="NCBIfam" id="NF041079">
    <property type="entry name" value="CBASS_lipase"/>
    <property type="match status" value="1"/>
</dbReference>
<dbReference type="AlphaFoldDB" id="A0A5C6AE23"/>
<dbReference type="Proteomes" id="UP000320176">
    <property type="component" value="Unassembled WGS sequence"/>
</dbReference>
<keyword evidence="2" id="KW-0378">Hydrolase</keyword>
<evidence type="ECO:0000313" key="5">
    <source>
        <dbReference type="Proteomes" id="UP000320176"/>
    </source>
</evidence>
<keyword evidence="2" id="KW-0442">Lipid degradation</keyword>
<feature type="active site" description="Nucleophile" evidence="2">
    <location>
        <position position="46"/>
    </location>
</feature>
<sequence length="320" mass="35881">MNDNFYILSIDGGGYRGIFAAHILAKMEDQFGIQWKGTFKLFAGTSTGSILAAGLACGLRAEALLDFYKDHGNIIFKPRKRALVDPFKLFTSRYSSVELKKLLDEKLGETLLGQVTSPLIIPSVDISNGKVHVLKSRYDQGFCRDPKVRVSDAVLASCSAPTYFDPRIVDSYELVDGGLWANNPSMVAAIDANYRLGIPFENIRVLSIGTGTSRQFYPRSEVPRWTRVWKWLQGWGLMTRWQSGKLVDLILELQSQNAHSSLCLMLGQNPMHATSVLRLNFESDTYLPMDKTSKGDDWIAHADHCFTHHADDIKAFLNLK</sequence>
<dbReference type="InterPro" id="IPR002641">
    <property type="entry name" value="PNPLA_dom"/>
</dbReference>
<dbReference type="PANTHER" id="PTHR24138">
    <property type="entry name" value="INTRACELLLAR PHOSPHOLIPASE A FAMILY"/>
    <property type="match status" value="1"/>
</dbReference>
<proteinExistence type="predicted"/>
<dbReference type="GO" id="GO:0016042">
    <property type="term" value="P:lipid catabolic process"/>
    <property type="evidence" value="ECO:0007669"/>
    <property type="project" value="UniProtKB-UniRule"/>
</dbReference>
<dbReference type="EMBL" id="SJPN01000006">
    <property type="protein sequence ID" value="TWT98224.1"/>
    <property type="molecule type" value="Genomic_DNA"/>
</dbReference>
<evidence type="ECO:0000259" key="3">
    <source>
        <dbReference type="PROSITE" id="PS51635"/>
    </source>
</evidence>
<keyword evidence="5" id="KW-1185">Reference proteome</keyword>
<dbReference type="Gene3D" id="3.40.1090.10">
    <property type="entry name" value="Cytosolic phospholipase A2 catalytic domain"/>
    <property type="match status" value="1"/>
</dbReference>
<dbReference type="RefSeq" id="WP_146521855.1">
    <property type="nucleotide sequence ID" value="NZ_CP151726.1"/>
</dbReference>
<organism evidence="4 5">
    <name type="scientific">Stieleria varia</name>
    <dbReference type="NCBI Taxonomy" id="2528005"/>
    <lineage>
        <taxon>Bacteria</taxon>
        <taxon>Pseudomonadati</taxon>
        <taxon>Planctomycetota</taxon>
        <taxon>Planctomycetia</taxon>
        <taxon>Pirellulales</taxon>
        <taxon>Pirellulaceae</taxon>
        <taxon>Stieleria</taxon>
    </lineage>
</organism>
<name>A0A5C6AE23_9BACT</name>
<dbReference type="OrthoDB" id="9807112at2"/>
<dbReference type="CDD" id="cd07199">
    <property type="entry name" value="Pat17_PNPLA8_PNPLA9_like"/>
    <property type="match status" value="1"/>
</dbReference>
<protein>
    <submittedName>
        <fullName evidence="4">Patatin-like phospholipase</fullName>
    </submittedName>
</protein>
<feature type="short sequence motif" description="GXGXXG" evidence="2">
    <location>
        <begin position="12"/>
        <end position="17"/>
    </location>
</feature>
<feature type="domain" description="PNPLA" evidence="3">
    <location>
        <begin position="8"/>
        <end position="189"/>
    </location>
</feature>